<comment type="caution">
    <text evidence="1">The sequence shown here is derived from an EMBL/GenBank/DDBJ whole genome shotgun (WGS) entry which is preliminary data.</text>
</comment>
<keyword evidence="2" id="KW-1185">Reference proteome</keyword>
<dbReference type="EMBL" id="BEZZ01000417">
    <property type="protein sequence ID" value="GCC32163.1"/>
    <property type="molecule type" value="Genomic_DNA"/>
</dbReference>
<reference evidence="1 2" key="1">
    <citation type="journal article" date="2018" name="Nat. Ecol. Evol.">
        <title>Shark genomes provide insights into elasmobranch evolution and the origin of vertebrates.</title>
        <authorList>
            <person name="Hara Y"/>
            <person name="Yamaguchi K"/>
            <person name="Onimaru K"/>
            <person name="Kadota M"/>
            <person name="Koyanagi M"/>
            <person name="Keeley SD"/>
            <person name="Tatsumi K"/>
            <person name="Tanaka K"/>
            <person name="Motone F"/>
            <person name="Kageyama Y"/>
            <person name="Nozu R"/>
            <person name="Adachi N"/>
            <person name="Nishimura O"/>
            <person name="Nakagawa R"/>
            <person name="Tanegashima C"/>
            <person name="Kiyatake I"/>
            <person name="Matsumoto R"/>
            <person name="Murakumo K"/>
            <person name="Nishida K"/>
            <person name="Terakita A"/>
            <person name="Kuratani S"/>
            <person name="Sato K"/>
            <person name="Hyodo S Kuraku.S."/>
        </authorList>
    </citation>
    <scope>NUCLEOTIDE SEQUENCE [LARGE SCALE GENOMIC DNA]</scope>
</reference>
<organism evidence="1 2">
    <name type="scientific">Chiloscyllium punctatum</name>
    <name type="common">Brownbanded bambooshark</name>
    <name type="synonym">Hemiscyllium punctatum</name>
    <dbReference type="NCBI Taxonomy" id="137246"/>
    <lineage>
        <taxon>Eukaryota</taxon>
        <taxon>Metazoa</taxon>
        <taxon>Chordata</taxon>
        <taxon>Craniata</taxon>
        <taxon>Vertebrata</taxon>
        <taxon>Chondrichthyes</taxon>
        <taxon>Elasmobranchii</taxon>
        <taxon>Galeomorphii</taxon>
        <taxon>Galeoidea</taxon>
        <taxon>Orectolobiformes</taxon>
        <taxon>Hemiscylliidae</taxon>
        <taxon>Chiloscyllium</taxon>
    </lineage>
</organism>
<protein>
    <submittedName>
        <fullName evidence="1">Uncharacterized protein</fullName>
    </submittedName>
</protein>
<evidence type="ECO:0000313" key="2">
    <source>
        <dbReference type="Proteomes" id="UP000287033"/>
    </source>
</evidence>
<sequence>MHGVARLHRAPINRPFYSYGKNWLLFASESRHQESSAHPPDERRAGRRRVVRLHRSRSLPLWRVFGVPRFQNKKRCVRWSWGFLFCSWGWRFSVANTVARAPQARSVTAKTVGLASQNRTGIPGLALHTRLALRYRSHCCIMCEENAFKLDEGIDG</sequence>
<dbReference type="Proteomes" id="UP000287033">
    <property type="component" value="Unassembled WGS sequence"/>
</dbReference>
<dbReference type="AlphaFoldDB" id="A0A401SP61"/>
<evidence type="ECO:0000313" key="1">
    <source>
        <dbReference type="EMBL" id="GCC32163.1"/>
    </source>
</evidence>
<proteinExistence type="predicted"/>
<accession>A0A401SP61</accession>
<gene>
    <name evidence="1" type="ORF">chiPu_0010623</name>
</gene>
<name>A0A401SP61_CHIPU</name>